<organism evidence="1 2">
    <name type="scientific">Arctium lappa</name>
    <name type="common">Greater burdock</name>
    <name type="synonym">Lappa major</name>
    <dbReference type="NCBI Taxonomy" id="4217"/>
    <lineage>
        <taxon>Eukaryota</taxon>
        <taxon>Viridiplantae</taxon>
        <taxon>Streptophyta</taxon>
        <taxon>Embryophyta</taxon>
        <taxon>Tracheophyta</taxon>
        <taxon>Spermatophyta</taxon>
        <taxon>Magnoliopsida</taxon>
        <taxon>eudicotyledons</taxon>
        <taxon>Gunneridae</taxon>
        <taxon>Pentapetalae</taxon>
        <taxon>asterids</taxon>
        <taxon>campanulids</taxon>
        <taxon>Asterales</taxon>
        <taxon>Asteraceae</taxon>
        <taxon>Carduoideae</taxon>
        <taxon>Cardueae</taxon>
        <taxon>Arctiinae</taxon>
        <taxon>Arctium</taxon>
    </lineage>
</organism>
<name>A0ACB9ABF6_ARCLA</name>
<reference evidence="1 2" key="2">
    <citation type="journal article" date="2022" name="Mol. Ecol. Resour.">
        <title>The genomes of chicory, endive, great burdock and yacon provide insights into Asteraceae paleo-polyploidization history and plant inulin production.</title>
        <authorList>
            <person name="Fan W."/>
            <person name="Wang S."/>
            <person name="Wang H."/>
            <person name="Wang A."/>
            <person name="Jiang F."/>
            <person name="Liu H."/>
            <person name="Zhao H."/>
            <person name="Xu D."/>
            <person name="Zhang Y."/>
        </authorList>
    </citation>
    <scope>NUCLEOTIDE SEQUENCE [LARGE SCALE GENOMIC DNA]</scope>
    <source>
        <strain evidence="2">cv. Niubang</strain>
    </source>
</reference>
<sequence>MEGAKEGPMTIEQPVKSQDTPFVASVVNAIRTYNKPRRGPLISNSQTENRFSPLASSESSNNDTEKAKEENQSREEQHRSERPPTDVLELDRSSSSGGFDATASVRDVLLQLQGSWPSLWLHSIRDLHLCNSKHKASGKHDLKILKKIKNHKDETMVDTGIQQDVELQQAVEDNKRDTKQSEDRITDKWQDAMKTDVKTAFLKREFLARTYTSFKASNLKVQVTKVHLWTRTLIS</sequence>
<dbReference type="EMBL" id="CM042054">
    <property type="protein sequence ID" value="KAI3707432.1"/>
    <property type="molecule type" value="Genomic_DNA"/>
</dbReference>
<reference evidence="2" key="1">
    <citation type="journal article" date="2022" name="Mol. Ecol. Resour.">
        <title>The genomes of chicory, endive, great burdock and yacon provide insights into Asteraceae palaeo-polyploidization history and plant inulin production.</title>
        <authorList>
            <person name="Fan W."/>
            <person name="Wang S."/>
            <person name="Wang H."/>
            <person name="Wang A."/>
            <person name="Jiang F."/>
            <person name="Liu H."/>
            <person name="Zhao H."/>
            <person name="Xu D."/>
            <person name="Zhang Y."/>
        </authorList>
    </citation>
    <scope>NUCLEOTIDE SEQUENCE [LARGE SCALE GENOMIC DNA]</scope>
    <source>
        <strain evidence="2">cv. Niubang</strain>
    </source>
</reference>
<keyword evidence="2" id="KW-1185">Reference proteome</keyword>
<comment type="caution">
    <text evidence="1">The sequence shown here is derived from an EMBL/GenBank/DDBJ whole genome shotgun (WGS) entry which is preliminary data.</text>
</comment>
<evidence type="ECO:0000313" key="2">
    <source>
        <dbReference type="Proteomes" id="UP001055879"/>
    </source>
</evidence>
<proteinExistence type="predicted"/>
<evidence type="ECO:0000313" key="1">
    <source>
        <dbReference type="EMBL" id="KAI3707432.1"/>
    </source>
</evidence>
<protein>
    <submittedName>
        <fullName evidence="1">Uncharacterized protein</fullName>
    </submittedName>
</protein>
<accession>A0ACB9ABF6</accession>
<dbReference type="Proteomes" id="UP001055879">
    <property type="component" value="Linkage Group LG08"/>
</dbReference>
<gene>
    <name evidence="1" type="ORF">L6452_25947</name>
</gene>